<dbReference type="EMBL" id="JBHSTT010000016">
    <property type="protein sequence ID" value="MFC6388714.1"/>
    <property type="molecule type" value="Genomic_DNA"/>
</dbReference>
<dbReference type="RefSeq" id="WP_192283855.1">
    <property type="nucleotide sequence ID" value="NZ_JBHSTT010000016.1"/>
</dbReference>
<name>A0ABW1WN90_9HYPH</name>
<reference evidence="2" key="1">
    <citation type="journal article" date="2019" name="Int. J. Syst. Evol. Microbiol.">
        <title>The Global Catalogue of Microorganisms (GCM) 10K type strain sequencing project: providing services to taxonomists for standard genome sequencing and annotation.</title>
        <authorList>
            <consortium name="The Broad Institute Genomics Platform"/>
            <consortium name="The Broad Institute Genome Sequencing Center for Infectious Disease"/>
            <person name="Wu L."/>
            <person name="Ma J."/>
        </authorList>
    </citation>
    <scope>NUCLEOTIDE SEQUENCE [LARGE SCALE GENOMIC DNA]</scope>
    <source>
        <strain evidence="2">CCUG 36916</strain>
    </source>
</reference>
<dbReference type="Proteomes" id="UP001596237">
    <property type="component" value="Unassembled WGS sequence"/>
</dbReference>
<dbReference type="InterPro" id="IPR035994">
    <property type="entry name" value="Nucleoside_phosphorylase_sf"/>
</dbReference>
<dbReference type="Gene3D" id="3.40.50.1580">
    <property type="entry name" value="Nucleoside phosphorylase domain"/>
    <property type="match status" value="1"/>
</dbReference>
<proteinExistence type="predicted"/>
<protein>
    <recommendedName>
        <fullName evidence="3">Nucleoside phosphorylase domain-containing protein</fullName>
    </recommendedName>
</protein>
<evidence type="ECO:0008006" key="3">
    <source>
        <dbReference type="Google" id="ProtNLM"/>
    </source>
</evidence>
<gene>
    <name evidence="1" type="ORF">ACFQDP_05020</name>
</gene>
<evidence type="ECO:0000313" key="1">
    <source>
        <dbReference type="EMBL" id="MFC6388714.1"/>
    </source>
</evidence>
<comment type="caution">
    <text evidence="1">The sequence shown here is derived from an EMBL/GenBank/DDBJ whole genome shotgun (WGS) entry which is preliminary data.</text>
</comment>
<dbReference type="PANTHER" id="PTHR46832">
    <property type="entry name" value="5'-METHYLTHIOADENOSINE/S-ADENOSYLHOMOCYSTEINE NUCLEOSIDASE"/>
    <property type="match status" value="1"/>
</dbReference>
<sequence>MSAPAQTLVFVPLREEMGHIDAIAQQKGYQHTRGIFDPREPDHTYWYLRPNRQRATVTFKVLGDMGNVRTAAFVAAACQSVMPEVVLMAGLAGSLDPEKARLGDVFVIDMAKTIYADKIKAIDLVREAFVPPGSVPVGGLGATGKTLLDERKRVMGDANALRYRRDVVRSPGGAMWAAIYVNGLTSRDPLVLEGVTAHHLAGLNPAEQARCLNPDPKIRNCVPLVSEMVIDSQEFIDFLQERNAREDIGWYANGTSQEDRDRNPWTKGDVPIVDMESYGFFKLVEALASVAPAMRAFAIRGVSDLAAGKATLDKASKQEIRAIAARNAAVVTFDLLRAIDNSELSGRRP</sequence>
<organism evidence="1 2">
    <name type="scientific">Methylorubrum zatmanii</name>
    <dbReference type="NCBI Taxonomy" id="29429"/>
    <lineage>
        <taxon>Bacteria</taxon>
        <taxon>Pseudomonadati</taxon>
        <taxon>Pseudomonadota</taxon>
        <taxon>Alphaproteobacteria</taxon>
        <taxon>Hyphomicrobiales</taxon>
        <taxon>Methylobacteriaceae</taxon>
        <taxon>Methylorubrum</taxon>
    </lineage>
</organism>
<dbReference type="SUPFAM" id="SSF53167">
    <property type="entry name" value="Purine and uridine phosphorylases"/>
    <property type="match status" value="1"/>
</dbReference>
<keyword evidence="2" id="KW-1185">Reference proteome</keyword>
<evidence type="ECO:0000313" key="2">
    <source>
        <dbReference type="Proteomes" id="UP001596237"/>
    </source>
</evidence>
<accession>A0ABW1WN90</accession>
<dbReference type="PANTHER" id="PTHR46832:SF1">
    <property type="entry name" value="5'-METHYLTHIOADENOSINE_S-ADENOSYLHOMOCYSTEINE NUCLEOSIDASE"/>
    <property type="match status" value="1"/>
</dbReference>